<sequence length="169" mass="17705">MSKQSDLHDRVARAAADFGAAADEVDGAVADVLGVNRTDLRIVGAVALAGELSAGALARAVALSPAATTTAVQRLIAAGHLTREVDPADRRRTVLALTPGAAAQIERAYGPVAAEGRRALDDYTPAELAVVERFLTEGVALQRAHATRIRAADAYRDGDSMPSRRRSRP</sequence>
<gene>
    <name evidence="2" type="ORF">KDL28_15800</name>
</gene>
<proteinExistence type="predicted"/>
<dbReference type="Proteomes" id="UP001165283">
    <property type="component" value="Unassembled WGS sequence"/>
</dbReference>
<name>A0ABT1A0I6_9PSEU</name>
<protein>
    <submittedName>
        <fullName evidence="2">MarR family transcriptional regulator</fullName>
    </submittedName>
</protein>
<evidence type="ECO:0000259" key="1">
    <source>
        <dbReference type="PROSITE" id="PS50995"/>
    </source>
</evidence>
<dbReference type="PANTHER" id="PTHR33164">
    <property type="entry name" value="TRANSCRIPTIONAL REGULATOR, MARR FAMILY"/>
    <property type="match status" value="1"/>
</dbReference>
<evidence type="ECO:0000313" key="3">
    <source>
        <dbReference type="Proteomes" id="UP001165283"/>
    </source>
</evidence>
<dbReference type="InterPro" id="IPR036388">
    <property type="entry name" value="WH-like_DNA-bd_sf"/>
</dbReference>
<accession>A0ABT1A0I6</accession>
<comment type="caution">
    <text evidence="2">The sequence shown here is derived from an EMBL/GenBank/DDBJ whole genome shotgun (WGS) entry which is preliminary data.</text>
</comment>
<dbReference type="SUPFAM" id="SSF46785">
    <property type="entry name" value="Winged helix' DNA-binding domain"/>
    <property type="match status" value="1"/>
</dbReference>
<dbReference type="PROSITE" id="PS50995">
    <property type="entry name" value="HTH_MARR_2"/>
    <property type="match status" value="1"/>
</dbReference>
<dbReference type="Pfam" id="PF12802">
    <property type="entry name" value="MarR_2"/>
    <property type="match status" value="1"/>
</dbReference>
<evidence type="ECO:0000313" key="2">
    <source>
        <dbReference type="EMBL" id="MCO1656521.1"/>
    </source>
</evidence>
<dbReference type="PANTHER" id="PTHR33164:SF106">
    <property type="entry name" value="TRANSCRIPTIONAL REGULATORY PROTEIN"/>
    <property type="match status" value="1"/>
</dbReference>
<dbReference type="SMART" id="SM00347">
    <property type="entry name" value="HTH_MARR"/>
    <property type="match status" value="1"/>
</dbReference>
<feature type="domain" description="HTH marR-type" evidence="1">
    <location>
        <begin position="4"/>
        <end position="140"/>
    </location>
</feature>
<dbReference type="InterPro" id="IPR039422">
    <property type="entry name" value="MarR/SlyA-like"/>
</dbReference>
<keyword evidence="3" id="KW-1185">Reference proteome</keyword>
<dbReference type="RefSeq" id="WP_252439319.1">
    <property type="nucleotide sequence ID" value="NZ_JAGSOV010000035.1"/>
</dbReference>
<dbReference type="InterPro" id="IPR000835">
    <property type="entry name" value="HTH_MarR-typ"/>
</dbReference>
<organism evidence="2 3">
    <name type="scientific">Pseudonocardia humida</name>
    <dbReference type="NCBI Taxonomy" id="2800819"/>
    <lineage>
        <taxon>Bacteria</taxon>
        <taxon>Bacillati</taxon>
        <taxon>Actinomycetota</taxon>
        <taxon>Actinomycetes</taxon>
        <taxon>Pseudonocardiales</taxon>
        <taxon>Pseudonocardiaceae</taxon>
        <taxon>Pseudonocardia</taxon>
    </lineage>
</organism>
<reference evidence="2" key="1">
    <citation type="submission" date="2021-04" db="EMBL/GenBank/DDBJ databases">
        <title>Pseudonocardia sp. nov., isolated from sandy soil of mangrove forest.</title>
        <authorList>
            <person name="Zan Z."/>
            <person name="Huang R."/>
            <person name="Liu W."/>
        </authorList>
    </citation>
    <scope>NUCLEOTIDE SEQUENCE</scope>
    <source>
        <strain evidence="2">S2-4</strain>
    </source>
</reference>
<dbReference type="InterPro" id="IPR036390">
    <property type="entry name" value="WH_DNA-bd_sf"/>
</dbReference>
<dbReference type="Gene3D" id="1.10.10.10">
    <property type="entry name" value="Winged helix-like DNA-binding domain superfamily/Winged helix DNA-binding domain"/>
    <property type="match status" value="1"/>
</dbReference>
<dbReference type="EMBL" id="JAGSOV010000035">
    <property type="protein sequence ID" value="MCO1656521.1"/>
    <property type="molecule type" value="Genomic_DNA"/>
</dbReference>